<comment type="subcellular location">
    <subcellularLocation>
        <location evidence="2">Endoplasmic reticulum membrane</location>
        <topology evidence="2">Single-pass membrane protein</topology>
    </subcellularLocation>
    <subcellularLocation>
        <location evidence="1">Nucleus</location>
    </subcellularLocation>
</comment>
<dbReference type="PROSITE" id="PS00036">
    <property type="entry name" value="BZIP_BASIC"/>
    <property type="match status" value="1"/>
</dbReference>
<dbReference type="Proteomes" id="UP001605036">
    <property type="component" value="Unassembled WGS sequence"/>
</dbReference>
<protein>
    <recommendedName>
        <fullName evidence="9">BZIP domain-containing protein</fullName>
    </recommendedName>
</protein>
<dbReference type="GO" id="GO:0005789">
    <property type="term" value="C:endoplasmic reticulum membrane"/>
    <property type="evidence" value="ECO:0007669"/>
    <property type="project" value="UniProtKB-SubCell"/>
</dbReference>
<dbReference type="PANTHER" id="PTHR47416">
    <property type="entry name" value="BASIC-LEUCINE ZIPPER TRANSCRIPTION FACTOR F-RELATED"/>
    <property type="match status" value="1"/>
</dbReference>
<dbReference type="InterPro" id="IPR004827">
    <property type="entry name" value="bZIP"/>
</dbReference>
<comment type="similarity">
    <text evidence="3">Belongs to the bZIP family.</text>
</comment>
<feature type="compositionally biased region" description="Polar residues" evidence="8">
    <location>
        <begin position="219"/>
        <end position="248"/>
    </location>
</feature>
<evidence type="ECO:0000256" key="6">
    <source>
        <dbReference type="ARBA" id="ARBA00023163"/>
    </source>
</evidence>
<comment type="caution">
    <text evidence="10">The sequence shown here is derived from an EMBL/GenBank/DDBJ whole genome shotgun (WGS) entry which is preliminary data.</text>
</comment>
<evidence type="ECO:0000259" key="9">
    <source>
        <dbReference type="PROSITE" id="PS50217"/>
    </source>
</evidence>
<keyword evidence="11" id="KW-1185">Reference proteome</keyword>
<proteinExistence type="inferred from homology"/>
<feature type="region of interest" description="Disordered" evidence="8">
    <location>
        <begin position="214"/>
        <end position="282"/>
    </location>
</feature>
<gene>
    <name evidence="10" type="ORF">R1flu_006972</name>
</gene>
<dbReference type="PROSITE" id="PS50217">
    <property type="entry name" value="BZIP"/>
    <property type="match status" value="1"/>
</dbReference>
<evidence type="ECO:0000313" key="11">
    <source>
        <dbReference type="Proteomes" id="UP001605036"/>
    </source>
</evidence>
<feature type="domain" description="BZIP" evidence="9">
    <location>
        <begin position="263"/>
        <end position="326"/>
    </location>
</feature>
<dbReference type="AlphaFoldDB" id="A0ABD1YXI7"/>
<evidence type="ECO:0000256" key="2">
    <source>
        <dbReference type="ARBA" id="ARBA00004389"/>
    </source>
</evidence>
<evidence type="ECO:0000256" key="5">
    <source>
        <dbReference type="ARBA" id="ARBA00023125"/>
    </source>
</evidence>
<dbReference type="Gene3D" id="1.20.5.170">
    <property type="match status" value="1"/>
</dbReference>
<evidence type="ECO:0000313" key="10">
    <source>
        <dbReference type="EMBL" id="KAL2635493.1"/>
    </source>
</evidence>
<keyword evidence="7" id="KW-0539">Nucleus</keyword>
<sequence>MSLRPFIQWETEGKNFTLAKHGKASFKKKKKSEMSWEKFTRRAISKVQVGRWVGLSNALAEGELVVSSFMEFDELVNELVNWEEVDLVLEDAVVLDNGKEGFSDTWKSWTPSEFECLSPSAVLEFADKREECESFGRVDHHAPDTFLDYGVPADDVSPGVSSPGSCLSAPEAAGYGVPPGHEFGPESFRPDSSGARIDLELKEVSLGNLSCGESYPEFKSSSPESGCNSHSDDQVQAQERSRGQTANRGTGHEQDASPPMDEEAKRKMRLMRNRESATQSRLRKKSYIKELEMKCRMLESHCSMLQQTVAFTSRENVLLRDELNKIKCSNMNGSKSGVVEPAALPSDSLPSESPRRLTSLGPFRLANWELLACLYLVLLLPITGMKVQSPERGESRERRRRCMGCASVAVRENDHVITMIAT</sequence>
<accession>A0ABD1YXI7</accession>
<feature type="region of interest" description="Disordered" evidence="8">
    <location>
        <begin position="158"/>
        <end position="192"/>
    </location>
</feature>
<name>A0ABD1YXI7_9MARC</name>
<dbReference type="SMART" id="SM00338">
    <property type="entry name" value="BRLZ"/>
    <property type="match status" value="1"/>
</dbReference>
<dbReference type="CDD" id="cd14704">
    <property type="entry name" value="bZIP_HY5-like"/>
    <property type="match status" value="1"/>
</dbReference>
<evidence type="ECO:0000256" key="3">
    <source>
        <dbReference type="ARBA" id="ARBA00007163"/>
    </source>
</evidence>
<keyword evidence="6" id="KW-0804">Transcription</keyword>
<evidence type="ECO:0000256" key="8">
    <source>
        <dbReference type="SAM" id="MobiDB-lite"/>
    </source>
</evidence>
<dbReference type="Pfam" id="PF00170">
    <property type="entry name" value="bZIP_1"/>
    <property type="match status" value="1"/>
</dbReference>
<organism evidence="10 11">
    <name type="scientific">Riccia fluitans</name>
    <dbReference type="NCBI Taxonomy" id="41844"/>
    <lineage>
        <taxon>Eukaryota</taxon>
        <taxon>Viridiplantae</taxon>
        <taxon>Streptophyta</taxon>
        <taxon>Embryophyta</taxon>
        <taxon>Marchantiophyta</taxon>
        <taxon>Marchantiopsida</taxon>
        <taxon>Marchantiidae</taxon>
        <taxon>Marchantiales</taxon>
        <taxon>Ricciaceae</taxon>
        <taxon>Riccia</taxon>
    </lineage>
</organism>
<evidence type="ECO:0000256" key="1">
    <source>
        <dbReference type="ARBA" id="ARBA00004123"/>
    </source>
</evidence>
<evidence type="ECO:0000256" key="7">
    <source>
        <dbReference type="ARBA" id="ARBA00023242"/>
    </source>
</evidence>
<dbReference type="InterPro" id="IPR046347">
    <property type="entry name" value="bZIP_sf"/>
</dbReference>
<keyword evidence="5" id="KW-0238">DNA-binding</keyword>
<dbReference type="EMBL" id="JBHFFA010000003">
    <property type="protein sequence ID" value="KAL2635493.1"/>
    <property type="molecule type" value="Genomic_DNA"/>
</dbReference>
<evidence type="ECO:0000256" key="4">
    <source>
        <dbReference type="ARBA" id="ARBA00023015"/>
    </source>
</evidence>
<reference evidence="10 11" key="1">
    <citation type="submission" date="2024-09" db="EMBL/GenBank/DDBJ databases">
        <title>Chromosome-scale assembly of Riccia fluitans.</title>
        <authorList>
            <person name="Paukszto L."/>
            <person name="Sawicki J."/>
            <person name="Karawczyk K."/>
            <person name="Piernik-Szablinska J."/>
            <person name="Szczecinska M."/>
            <person name="Mazdziarz M."/>
        </authorList>
    </citation>
    <scope>NUCLEOTIDE SEQUENCE [LARGE SCALE GENOMIC DNA]</scope>
    <source>
        <strain evidence="10">Rf_01</strain>
        <tissue evidence="10">Aerial parts of the thallus</tissue>
    </source>
</reference>
<dbReference type="PANTHER" id="PTHR47416:SF8">
    <property type="entry name" value="BASIC-LEUCINE ZIPPER TRANSCRIPTION FACTOR E-RELATED"/>
    <property type="match status" value="1"/>
</dbReference>
<dbReference type="GO" id="GO:0003677">
    <property type="term" value="F:DNA binding"/>
    <property type="evidence" value="ECO:0007669"/>
    <property type="project" value="UniProtKB-KW"/>
</dbReference>
<dbReference type="GO" id="GO:0005634">
    <property type="term" value="C:nucleus"/>
    <property type="evidence" value="ECO:0007669"/>
    <property type="project" value="UniProtKB-SubCell"/>
</dbReference>
<keyword evidence="4" id="KW-0805">Transcription regulation</keyword>
<dbReference type="SUPFAM" id="SSF57959">
    <property type="entry name" value="Leucine zipper domain"/>
    <property type="match status" value="1"/>
</dbReference>